<evidence type="ECO:0000259" key="3">
    <source>
        <dbReference type="PROSITE" id="PS01031"/>
    </source>
</evidence>
<keyword evidence="5" id="KW-0346">Stress response</keyword>
<sequence length="183" mass="21194">MVVDMAKKDEFDDWDDMFDEFFKDFGIDIKSLNNRFMRIWNRILNDPNITSSEPYVYGFTYRIGSDGKPIFQEFGNVPGITRGVRPIERGVREPITDINDDDKKVYLTFELPGVSKESIDLKISEYNITLNVDEDQRKYYKSIDFDYKLKPETAVAKFNNGLLDVTVEKATSKESGGRKVSIQ</sequence>
<dbReference type="InterPro" id="IPR002068">
    <property type="entry name" value="A-crystallin/Hsp20_dom"/>
</dbReference>
<dbReference type="AlphaFoldDB" id="Q979Z6"/>
<name>Q979Z6_THEVO</name>
<dbReference type="PROSITE" id="PS51203">
    <property type="entry name" value="CS"/>
    <property type="match status" value="1"/>
</dbReference>
<evidence type="ECO:0000313" key="6">
    <source>
        <dbReference type="Proteomes" id="UP000001017"/>
    </source>
</evidence>
<protein>
    <submittedName>
        <fullName evidence="5">Class I small heat shock protein</fullName>
    </submittedName>
</protein>
<dbReference type="KEGG" id="tvo:TVG1034799"/>
<dbReference type="PaxDb" id="273116-14325252"/>
<keyword evidence="6" id="KW-1185">Reference proteome</keyword>
<dbReference type="PROSITE" id="PS01031">
    <property type="entry name" value="SHSP"/>
    <property type="match status" value="1"/>
</dbReference>
<feature type="domain" description="CS" evidence="4">
    <location>
        <begin position="91"/>
        <end position="180"/>
    </location>
</feature>
<dbReference type="eggNOG" id="arCOG01832">
    <property type="taxonomic scope" value="Archaea"/>
</dbReference>
<dbReference type="NCBIfam" id="NF041800">
    <property type="entry name" value="Hsp20"/>
    <property type="match status" value="1"/>
</dbReference>
<dbReference type="PhylomeDB" id="Q979Z6"/>
<dbReference type="Gene3D" id="2.60.40.790">
    <property type="match status" value="1"/>
</dbReference>
<dbReference type="STRING" id="273116.gene:9381807"/>
<dbReference type="Pfam" id="PF00011">
    <property type="entry name" value="HSP20"/>
    <property type="match status" value="1"/>
</dbReference>
<dbReference type="CDD" id="cd06464">
    <property type="entry name" value="ACD_sHsps-like"/>
    <property type="match status" value="1"/>
</dbReference>
<dbReference type="HOGENOM" id="CLU_117605_1_0_2"/>
<reference evidence="5 6" key="1">
    <citation type="journal article" date="1999" name="Proc. Jpn. Acad.">
        <title>Determination of the complete genomic DNA sequence of Thermoplasma volvanium GSS1.</title>
        <authorList>
            <person name="Kawashima T."/>
            <person name="Yamamoto Y."/>
            <person name="Aramaki H."/>
            <person name="Nunoshiba T."/>
            <person name="Kawamoto T."/>
            <person name="Watanabe K."/>
            <person name="Yamazaki M."/>
            <person name="Kanehori K."/>
            <person name="Amano N."/>
            <person name="Ohya Y."/>
            <person name="Makino K."/>
            <person name="Suzuki M."/>
        </authorList>
    </citation>
    <scope>NUCLEOTIDE SEQUENCE [LARGE SCALE GENOMIC DNA]</scope>
    <source>
        <strain evidence="6">ATCC 51530 / DSM 4299 / JCM 9571 / NBRC 15438 / GSS1</strain>
    </source>
</reference>
<dbReference type="InterPro" id="IPR008978">
    <property type="entry name" value="HSP20-like_chaperone"/>
</dbReference>
<comment type="similarity">
    <text evidence="1 2">Belongs to the small heat shock protein (HSP20) family.</text>
</comment>
<feature type="domain" description="SHSP" evidence="3">
    <location>
        <begin position="86"/>
        <end position="183"/>
    </location>
</feature>
<evidence type="ECO:0000256" key="2">
    <source>
        <dbReference type="RuleBase" id="RU003616"/>
    </source>
</evidence>
<accession>Q979Z6</accession>
<evidence type="ECO:0000313" key="5">
    <source>
        <dbReference type="EMBL" id="BAB60156.1"/>
    </source>
</evidence>
<organism evidence="5 6">
    <name type="scientific">Thermoplasma volcanium (strain ATCC 51530 / DSM 4299 / JCM 9571 / NBRC 15438 / GSS1)</name>
    <dbReference type="NCBI Taxonomy" id="273116"/>
    <lineage>
        <taxon>Archaea</taxon>
        <taxon>Methanobacteriati</taxon>
        <taxon>Thermoplasmatota</taxon>
        <taxon>Thermoplasmata</taxon>
        <taxon>Thermoplasmatales</taxon>
        <taxon>Thermoplasmataceae</taxon>
        <taxon>Thermoplasma</taxon>
    </lineage>
</organism>
<evidence type="ECO:0000259" key="4">
    <source>
        <dbReference type="PROSITE" id="PS51203"/>
    </source>
</evidence>
<dbReference type="Proteomes" id="UP000001017">
    <property type="component" value="Chromosome"/>
</dbReference>
<dbReference type="InterPro" id="IPR007052">
    <property type="entry name" value="CS_dom"/>
</dbReference>
<dbReference type="SUPFAM" id="SSF49764">
    <property type="entry name" value="HSP20-like chaperones"/>
    <property type="match status" value="1"/>
</dbReference>
<gene>
    <name evidence="5" type="ORF">TVG1034799</name>
</gene>
<dbReference type="EMBL" id="BA000011">
    <property type="protein sequence ID" value="BAB60156.1"/>
    <property type="molecule type" value="Genomic_DNA"/>
</dbReference>
<evidence type="ECO:0000256" key="1">
    <source>
        <dbReference type="PROSITE-ProRule" id="PRU00285"/>
    </source>
</evidence>
<proteinExistence type="inferred from homology"/>
<reference evidence="5 6" key="2">
    <citation type="journal article" date="2000" name="Proc. Natl. Acad. Sci. U.S.A.">
        <title>Archaeal adaptation to higher temperatures revealed by genomic sequence of Thermoplasma volcanium.</title>
        <authorList>
            <person name="Kawashima T."/>
            <person name="Amano N."/>
            <person name="Koike H."/>
            <person name="Makino S."/>
            <person name="Higuchi S."/>
            <person name="Kawashima-Ohya Y."/>
            <person name="Watanabe K."/>
            <person name="Yamazaki M."/>
            <person name="Kanehori K."/>
            <person name="Kawamoto T."/>
            <person name="Nunoshiba T."/>
            <person name="Yamamoto Y."/>
            <person name="Aramaki H."/>
            <person name="Makino K."/>
            <person name="Suzuki M."/>
        </authorList>
    </citation>
    <scope>NUCLEOTIDE SEQUENCE [LARGE SCALE GENOMIC DNA]</scope>
    <source>
        <strain evidence="6">ATCC 51530 / DSM 4299 / JCM 9571 / NBRC 15438 / GSS1</strain>
    </source>
</reference>